<evidence type="ECO:0000256" key="8">
    <source>
        <dbReference type="PROSITE-ProRule" id="PRU00176"/>
    </source>
</evidence>
<dbReference type="GO" id="GO:0007040">
    <property type="term" value="P:lysosome organization"/>
    <property type="evidence" value="ECO:0007669"/>
    <property type="project" value="InterPro"/>
</dbReference>
<dbReference type="SUPFAM" id="SSF54928">
    <property type="entry name" value="RNA-binding domain, RBD"/>
    <property type="match status" value="1"/>
</dbReference>
<dbReference type="Gene3D" id="3.30.70.330">
    <property type="match status" value="1"/>
</dbReference>
<dbReference type="InterPro" id="IPR000504">
    <property type="entry name" value="RRM_dom"/>
</dbReference>
<protein>
    <recommendedName>
        <fullName evidence="14">Ragulator complex protein LAMTOR1</fullName>
    </recommendedName>
</protein>
<dbReference type="EMBL" id="CAJPEV010000018">
    <property type="protein sequence ID" value="CAG0878872.1"/>
    <property type="molecule type" value="Genomic_DNA"/>
</dbReference>
<dbReference type="GO" id="GO:0071986">
    <property type="term" value="C:Ragulator complex"/>
    <property type="evidence" value="ECO:0007669"/>
    <property type="project" value="InterPro"/>
</dbReference>
<keyword evidence="7" id="KW-0862">Zinc</keyword>
<evidence type="ECO:0000259" key="11">
    <source>
        <dbReference type="PROSITE" id="PS50158"/>
    </source>
</evidence>
<sequence length="659" mass="73435">MLQGGDYNERSQLLGNPVSNNVPSHPSYVDDSGAGYGTSYPKRKADEQSALERILRETATNIIDVSALETHSVEQHEYLDRTKQYSHRLSNQTNLKSFPKVRPAPRVLSTLEDIPAIEKILSIEPISQDDLAMEPNLRLETDIDRGDLHNTLNMTVLCKLLLSRTYSPRTRSGDISCFWYKTVQWSPPMTCDAECVLATLTYDFQLHLWMRNGSEWTVMCDVSAAWEEQLQKTELWNSCLAQGDDRKVPSDIRDFEEIEVRSSMLAFQCFSWSDRVNQNGKEFCFLLAGNRKASPNQTLFAYAERLAVDFDHLTVREPCQLYFMMFGDARMTHKLLETPSQGLASCGDILENLRLCYCAEGASTIDIGDETLEELGILSLKLRSLREMSRKHRDSGPSDCKVYIGDLSSGATKEEIEDSFGYYGPLRNVWVARNPPGFAFVEFEDARDAEDAVRALDGKRIAGRRVRVEISTGRSRSRFRGPAPRRGRPFDPTDRCYRCGHKGHYAYDCERFTGKTAYSDVADAQNDVLTGADPAPVPVPRAGAGLALAAEVILDLAPTPALDPEVTLGIDLDPGLGHGGLALALTPDPVLAPVLRPVVHVGAAATQEKMERQIIESPDLIPPVQTKSYRMVSEKHRTAVSFFSDCIVAFCFQLALCGV</sequence>
<dbReference type="Pfam" id="PF15454">
    <property type="entry name" value="LAMTOR"/>
    <property type="match status" value="1"/>
</dbReference>
<dbReference type="AlphaFoldDB" id="A0A7R8X3T0"/>
<feature type="region of interest" description="Disordered" evidence="9">
    <location>
        <begin position="1"/>
        <end position="44"/>
    </location>
</feature>
<dbReference type="EMBL" id="LR899535">
    <property type="protein sequence ID" value="CAD7240264.1"/>
    <property type="molecule type" value="Genomic_DNA"/>
</dbReference>
<feature type="compositionally biased region" description="Polar residues" evidence="9">
    <location>
        <begin position="10"/>
        <end position="24"/>
    </location>
</feature>
<evidence type="ECO:0000256" key="7">
    <source>
        <dbReference type="PROSITE-ProRule" id="PRU00047"/>
    </source>
</evidence>
<organism evidence="12">
    <name type="scientific">Darwinula stevensoni</name>
    <dbReference type="NCBI Taxonomy" id="69355"/>
    <lineage>
        <taxon>Eukaryota</taxon>
        <taxon>Metazoa</taxon>
        <taxon>Ecdysozoa</taxon>
        <taxon>Arthropoda</taxon>
        <taxon>Crustacea</taxon>
        <taxon>Oligostraca</taxon>
        <taxon>Ostracoda</taxon>
        <taxon>Podocopa</taxon>
        <taxon>Podocopida</taxon>
        <taxon>Darwinulocopina</taxon>
        <taxon>Darwinuloidea</taxon>
        <taxon>Darwinulidae</taxon>
        <taxon>Darwinula</taxon>
    </lineage>
</organism>
<evidence type="ECO:0000256" key="5">
    <source>
        <dbReference type="ARBA" id="ARBA00023139"/>
    </source>
</evidence>
<dbReference type="FunFam" id="3.30.70.330:FF:000078">
    <property type="entry name" value="serine/arginine-rich splicing factor 7 isoform X1"/>
    <property type="match status" value="1"/>
</dbReference>
<feature type="domain" description="RRM" evidence="10">
    <location>
        <begin position="400"/>
        <end position="473"/>
    </location>
</feature>
<dbReference type="Pfam" id="PF12657">
    <property type="entry name" value="TFIIIC_delta"/>
    <property type="match status" value="1"/>
</dbReference>
<keyword evidence="7" id="KW-0479">Metal-binding</keyword>
<dbReference type="InterPro" id="IPR050907">
    <property type="entry name" value="SRSF"/>
</dbReference>
<evidence type="ECO:0000256" key="2">
    <source>
        <dbReference type="ARBA" id="ARBA00022707"/>
    </source>
</evidence>
<dbReference type="InterPro" id="IPR028209">
    <property type="entry name" value="LAMTOR1/MEH1"/>
</dbReference>
<dbReference type="SMART" id="SM00360">
    <property type="entry name" value="RRM"/>
    <property type="match status" value="1"/>
</dbReference>
<dbReference type="GO" id="GO:0016197">
    <property type="term" value="P:endosomal transport"/>
    <property type="evidence" value="ECO:0007669"/>
    <property type="project" value="InterPro"/>
</dbReference>
<keyword evidence="13" id="KW-1185">Reference proteome</keyword>
<gene>
    <name evidence="12" type="ORF">DSTB1V02_LOCUS292</name>
</gene>
<dbReference type="OrthoDB" id="5562028at2759"/>
<evidence type="ECO:0000256" key="4">
    <source>
        <dbReference type="ARBA" id="ARBA00023136"/>
    </source>
</evidence>
<dbReference type="InterPro" id="IPR001878">
    <property type="entry name" value="Znf_CCHC"/>
</dbReference>
<evidence type="ECO:0000313" key="13">
    <source>
        <dbReference type="Proteomes" id="UP000677054"/>
    </source>
</evidence>
<reference evidence="12" key="1">
    <citation type="submission" date="2020-11" db="EMBL/GenBank/DDBJ databases">
        <authorList>
            <person name="Tran Van P."/>
        </authorList>
    </citation>
    <scope>NUCLEOTIDE SEQUENCE</scope>
</reference>
<dbReference type="GO" id="GO:0001919">
    <property type="term" value="P:regulation of receptor recycling"/>
    <property type="evidence" value="ECO:0007669"/>
    <property type="project" value="InterPro"/>
</dbReference>
<keyword evidence="4" id="KW-0472">Membrane</keyword>
<dbReference type="PROSITE" id="PS50158">
    <property type="entry name" value="ZF_CCHC"/>
    <property type="match status" value="1"/>
</dbReference>
<dbReference type="GO" id="GO:0071230">
    <property type="term" value="P:cellular response to amino acid stimulus"/>
    <property type="evidence" value="ECO:0007669"/>
    <property type="project" value="InterPro"/>
</dbReference>
<dbReference type="GO" id="GO:0003723">
    <property type="term" value="F:RNA binding"/>
    <property type="evidence" value="ECO:0007669"/>
    <property type="project" value="UniProtKB-UniRule"/>
</dbReference>
<feature type="domain" description="CCHC-type" evidence="11">
    <location>
        <begin position="495"/>
        <end position="511"/>
    </location>
</feature>
<evidence type="ECO:0008006" key="14">
    <source>
        <dbReference type="Google" id="ProtNLM"/>
    </source>
</evidence>
<name>A0A7R8X3T0_9CRUS</name>
<evidence type="ECO:0000313" key="12">
    <source>
        <dbReference type="EMBL" id="CAD7240264.1"/>
    </source>
</evidence>
<dbReference type="CDD" id="cd12373">
    <property type="entry name" value="RRM_SRSF3_like"/>
    <property type="match status" value="1"/>
</dbReference>
<dbReference type="GO" id="GO:0032008">
    <property type="term" value="P:positive regulation of TOR signaling"/>
    <property type="evidence" value="ECO:0007669"/>
    <property type="project" value="InterPro"/>
</dbReference>
<dbReference type="InterPro" id="IPR024761">
    <property type="entry name" value="TFIIIC_delta_N"/>
</dbReference>
<keyword evidence="5" id="KW-0564">Palmitate</keyword>
<dbReference type="GO" id="GO:0045121">
    <property type="term" value="C:membrane raft"/>
    <property type="evidence" value="ECO:0007669"/>
    <property type="project" value="InterPro"/>
</dbReference>
<evidence type="ECO:0000256" key="9">
    <source>
        <dbReference type="SAM" id="MobiDB-lite"/>
    </source>
</evidence>
<keyword evidence="3 8" id="KW-0694">RNA-binding</keyword>
<keyword evidence="7" id="KW-0863">Zinc-finger</keyword>
<accession>A0A7R8X3T0</accession>
<dbReference type="GO" id="GO:0031902">
    <property type="term" value="C:late endosome membrane"/>
    <property type="evidence" value="ECO:0007669"/>
    <property type="project" value="InterPro"/>
</dbReference>
<evidence type="ECO:0000256" key="3">
    <source>
        <dbReference type="ARBA" id="ARBA00022884"/>
    </source>
</evidence>
<comment type="subcellular location">
    <subcellularLocation>
        <location evidence="1">Endomembrane system</location>
    </subcellularLocation>
</comment>
<proteinExistence type="predicted"/>
<dbReference type="SMART" id="SM01262">
    <property type="entry name" value="LAMTOR"/>
    <property type="match status" value="1"/>
</dbReference>
<dbReference type="GO" id="GO:0042632">
    <property type="term" value="P:cholesterol homeostasis"/>
    <property type="evidence" value="ECO:0007669"/>
    <property type="project" value="InterPro"/>
</dbReference>
<dbReference type="GO" id="GO:0043410">
    <property type="term" value="P:positive regulation of MAPK cascade"/>
    <property type="evidence" value="ECO:0007669"/>
    <property type="project" value="InterPro"/>
</dbReference>
<keyword evidence="6" id="KW-0449">Lipoprotein</keyword>
<evidence type="ECO:0000259" key="10">
    <source>
        <dbReference type="PROSITE" id="PS50102"/>
    </source>
</evidence>
<dbReference type="Pfam" id="PF00076">
    <property type="entry name" value="RRM_1"/>
    <property type="match status" value="1"/>
</dbReference>
<dbReference type="Proteomes" id="UP000677054">
    <property type="component" value="Unassembled WGS sequence"/>
</dbReference>
<dbReference type="Gene3D" id="4.10.60.10">
    <property type="entry name" value="Zinc finger, CCHC-type"/>
    <property type="match status" value="1"/>
</dbReference>
<dbReference type="PROSITE" id="PS50102">
    <property type="entry name" value="RRM"/>
    <property type="match status" value="1"/>
</dbReference>
<dbReference type="InterPro" id="IPR012677">
    <property type="entry name" value="Nucleotide-bd_a/b_plait_sf"/>
</dbReference>
<evidence type="ECO:0000256" key="6">
    <source>
        <dbReference type="ARBA" id="ARBA00023288"/>
    </source>
</evidence>
<dbReference type="GO" id="GO:0008270">
    <property type="term" value="F:zinc ion binding"/>
    <property type="evidence" value="ECO:0007669"/>
    <property type="project" value="UniProtKB-KW"/>
</dbReference>
<dbReference type="PANTHER" id="PTHR23147">
    <property type="entry name" value="SERINE/ARGININE RICH SPLICING FACTOR"/>
    <property type="match status" value="1"/>
</dbReference>
<keyword evidence="2" id="KW-0519">Myristate</keyword>
<evidence type="ECO:0000256" key="1">
    <source>
        <dbReference type="ARBA" id="ARBA00004308"/>
    </source>
</evidence>
<dbReference type="InterPro" id="IPR035979">
    <property type="entry name" value="RBD_domain_sf"/>
</dbReference>